<dbReference type="Proteomes" id="UP000238322">
    <property type="component" value="Unassembled WGS sequence"/>
</dbReference>
<reference evidence="1 2" key="1">
    <citation type="submission" date="2018-02" db="EMBL/GenBank/DDBJ databases">
        <title>Comparative genomes isolates from brazilian mangrove.</title>
        <authorList>
            <person name="Araujo J.E."/>
            <person name="Taketani R.G."/>
            <person name="Silva M.C.P."/>
            <person name="Loureco M.V."/>
            <person name="Andreote F.D."/>
        </authorList>
    </citation>
    <scope>NUCLEOTIDE SEQUENCE [LARGE SCALE GENOMIC DNA]</scope>
    <source>
        <strain evidence="1 2">Hex-1 MGV</strain>
    </source>
</reference>
<organism evidence="1 2">
    <name type="scientific">Blastopirellula marina</name>
    <dbReference type="NCBI Taxonomy" id="124"/>
    <lineage>
        <taxon>Bacteria</taxon>
        <taxon>Pseudomonadati</taxon>
        <taxon>Planctomycetota</taxon>
        <taxon>Planctomycetia</taxon>
        <taxon>Pirellulales</taxon>
        <taxon>Pirellulaceae</taxon>
        <taxon>Blastopirellula</taxon>
    </lineage>
</organism>
<dbReference type="RefSeq" id="WP_105328497.1">
    <property type="nucleotide sequence ID" value="NZ_PUHY01000005.1"/>
</dbReference>
<name>A0A2S8FYG9_9BACT</name>
<protein>
    <submittedName>
        <fullName evidence="1">Uncharacterized protein</fullName>
    </submittedName>
</protein>
<accession>A0A2S8FYG9</accession>
<proteinExistence type="predicted"/>
<evidence type="ECO:0000313" key="1">
    <source>
        <dbReference type="EMBL" id="PQO37246.1"/>
    </source>
</evidence>
<dbReference type="OrthoDB" id="289754at2"/>
<evidence type="ECO:0000313" key="2">
    <source>
        <dbReference type="Proteomes" id="UP000238322"/>
    </source>
</evidence>
<dbReference type="EMBL" id="PUHY01000005">
    <property type="protein sequence ID" value="PQO37246.1"/>
    <property type="molecule type" value="Genomic_DNA"/>
</dbReference>
<gene>
    <name evidence="1" type="ORF">C5Y83_04665</name>
</gene>
<comment type="caution">
    <text evidence="1">The sequence shown here is derived from an EMBL/GenBank/DDBJ whole genome shotgun (WGS) entry which is preliminary data.</text>
</comment>
<sequence length="112" mass="12297">MTPPLLTTGKEFRKYVGKLVAIRGKVSNTKIPDILGVAIAYPPGELRGQEAYAVGILGEWTVTKEQMEETLRKNGPIATRGPGTHYTLYSDLSFTPSEAKPWPIKQPAKGDR</sequence>
<dbReference type="AlphaFoldDB" id="A0A2S8FYG9"/>